<dbReference type="Gene3D" id="3.30.460.10">
    <property type="entry name" value="Beta Polymerase, domain 2"/>
    <property type="match status" value="1"/>
</dbReference>
<proteinExistence type="predicted"/>
<name>A0ABP9HDE2_9ACTN</name>
<dbReference type="InterPro" id="IPR043519">
    <property type="entry name" value="NT_sf"/>
</dbReference>
<protein>
    <submittedName>
        <fullName evidence="2">Nucleotidyltransferase domain-containing protein</fullName>
    </submittedName>
</protein>
<keyword evidence="3" id="KW-1185">Reference proteome</keyword>
<dbReference type="CDD" id="cd05403">
    <property type="entry name" value="NT_KNTase_like"/>
    <property type="match status" value="1"/>
</dbReference>
<gene>
    <name evidence="2" type="ORF">GCM10023225_08200</name>
</gene>
<dbReference type="SUPFAM" id="SSF81301">
    <property type="entry name" value="Nucleotidyltransferase"/>
    <property type="match status" value="1"/>
</dbReference>
<evidence type="ECO:0000259" key="1">
    <source>
        <dbReference type="Pfam" id="PF01909"/>
    </source>
</evidence>
<dbReference type="EMBL" id="BAABIL010000102">
    <property type="protein sequence ID" value="GAA4968127.1"/>
    <property type="molecule type" value="Genomic_DNA"/>
</dbReference>
<dbReference type="Proteomes" id="UP001501195">
    <property type="component" value="Unassembled WGS sequence"/>
</dbReference>
<organism evidence="2 3">
    <name type="scientific">Kineococcus glutinatus</name>
    <dbReference type="NCBI Taxonomy" id="1070872"/>
    <lineage>
        <taxon>Bacteria</taxon>
        <taxon>Bacillati</taxon>
        <taxon>Actinomycetota</taxon>
        <taxon>Actinomycetes</taxon>
        <taxon>Kineosporiales</taxon>
        <taxon>Kineosporiaceae</taxon>
        <taxon>Kineococcus</taxon>
    </lineage>
</organism>
<feature type="domain" description="Polymerase nucleotidyl transferase" evidence="1">
    <location>
        <begin position="2"/>
        <end position="45"/>
    </location>
</feature>
<reference evidence="3" key="1">
    <citation type="journal article" date="2019" name="Int. J. Syst. Evol. Microbiol.">
        <title>The Global Catalogue of Microorganisms (GCM) 10K type strain sequencing project: providing services to taxonomists for standard genome sequencing and annotation.</title>
        <authorList>
            <consortium name="The Broad Institute Genomics Platform"/>
            <consortium name="The Broad Institute Genome Sequencing Center for Infectious Disease"/>
            <person name="Wu L."/>
            <person name="Ma J."/>
        </authorList>
    </citation>
    <scope>NUCLEOTIDE SEQUENCE [LARGE SCALE GENOMIC DNA]</scope>
    <source>
        <strain evidence="3">JCM 18126</strain>
    </source>
</reference>
<evidence type="ECO:0000313" key="2">
    <source>
        <dbReference type="EMBL" id="GAA4968127.1"/>
    </source>
</evidence>
<evidence type="ECO:0000313" key="3">
    <source>
        <dbReference type="Proteomes" id="UP001501195"/>
    </source>
</evidence>
<accession>A0ABP9HDE2</accession>
<comment type="caution">
    <text evidence="2">The sequence shown here is derived from an EMBL/GenBank/DDBJ whole genome shotgun (WGS) entry which is preliminary data.</text>
</comment>
<dbReference type="Pfam" id="PF01909">
    <property type="entry name" value="NTP_transf_2"/>
    <property type="match status" value="1"/>
</dbReference>
<sequence>MREIAERLVRVPGVQAVALGGSRARGDHTPASDVDLGLYYRPPLDVAALGELAREVAGPDAQVGAPGAWGPWVDGGGWLSVDGTAVDWIYRDLDRVQHSWRQAQRGELVWHAQAGHPLGVPGFAYAGEVALAVVLADPGGELTRLQRAAREYPPRLREAVVGSLWEAAFLVGGARKAAPRGDGAYVAGCLFRAVLLCAHAVHAHAGRWVVNEKGAVAAAGRLPAAPEGFAERAQAVFGSLGADPRGLQAALDAAERLVADTERTCAPGR</sequence>
<dbReference type="InterPro" id="IPR002934">
    <property type="entry name" value="Polymerase_NTP_transf_dom"/>
</dbReference>